<reference evidence="2" key="2">
    <citation type="submission" date="2011-04" db="EMBL/GenBank/DDBJ databases">
        <authorList>
            <person name="Genoscope - CEA"/>
        </authorList>
    </citation>
    <scope>NUCLEOTIDE SEQUENCE</scope>
    <source>
        <strain evidence="2">R24</strain>
    </source>
</reference>
<dbReference type="Gene3D" id="1.10.238.160">
    <property type="match status" value="1"/>
</dbReference>
<sequence length="92" mass="10088">MKAKLNAPLAATSSGIKPRSNPTGTLPETGYVRQSQLIPAVLPFSGTTLWRKVKDGSFPAPTKLSPRVTAWRAEDVREYLSDPTSYRARSLE</sequence>
<protein>
    <submittedName>
        <fullName evidence="2">Putative phage transcriptional regulator</fullName>
    </submittedName>
</protein>
<dbReference type="AlphaFoldDB" id="G3A0U4"/>
<dbReference type="EMBL" id="FR854086">
    <property type="protein sequence ID" value="CCA84810.1"/>
    <property type="molecule type" value="Genomic_DNA"/>
</dbReference>
<feature type="region of interest" description="Disordered" evidence="1">
    <location>
        <begin position="1"/>
        <end position="29"/>
    </location>
</feature>
<feature type="compositionally biased region" description="Polar residues" evidence="1">
    <location>
        <begin position="11"/>
        <end position="29"/>
    </location>
</feature>
<name>G3A0U4_9RALS</name>
<dbReference type="InterPro" id="IPR010260">
    <property type="entry name" value="AlpA"/>
</dbReference>
<proteinExistence type="predicted"/>
<gene>
    <name evidence="2" type="ORF">RALSY_10795</name>
</gene>
<reference evidence="2" key="1">
    <citation type="journal article" date="2011" name="PLoS ONE">
        <title>Ralstonia syzygii, the Blood Disease Bacterium and some Asian R. solanacearum strains form a single genomic species despite divergent lifestyles.</title>
        <authorList>
            <person name="Remenant B."/>
            <person name="de Cambiaire J.C."/>
            <person name="Cellier G."/>
            <person name="Jacobs J.M."/>
            <person name="Mangenot S."/>
            <person name="Barbe V."/>
            <person name="Lajus A."/>
            <person name="Vallenet D."/>
            <person name="Medigue C."/>
            <person name="Fegan M."/>
            <person name="Allen C."/>
            <person name="Prior P."/>
        </authorList>
    </citation>
    <scope>NUCLEOTIDE SEQUENCE</scope>
    <source>
        <strain evidence="2">R24</strain>
    </source>
</reference>
<organism evidence="2">
    <name type="scientific">Ralstonia syzygii R24</name>
    <dbReference type="NCBI Taxonomy" id="907261"/>
    <lineage>
        <taxon>Bacteria</taxon>
        <taxon>Pseudomonadati</taxon>
        <taxon>Pseudomonadota</taxon>
        <taxon>Betaproteobacteria</taxon>
        <taxon>Burkholderiales</taxon>
        <taxon>Burkholderiaceae</taxon>
        <taxon>Ralstonia</taxon>
        <taxon>Ralstonia solanacearum species complex</taxon>
    </lineage>
</organism>
<dbReference type="RefSeq" id="WP_197332121.1">
    <property type="nucleotide sequence ID" value="NZ_CP115944.1"/>
</dbReference>
<accession>G3A0U4</accession>
<evidence type="ECO:0000313" key="2">
    <source>
        <dbReference type="EMBL" id="CCA84810.1"/>
    </source>
</evidence>
<dbReference type="Pfam" id="PF05930">
    <property type="entry name" value="Phage_AlpA"/>
    <property type="match status" value="1"/>
</dbReference>
<evidence type="ECO:0000256" key="1">
    <source>
        <dbReference type="SAM" id="MobiDB-lite"/>
    </source>
</evidence>